<proteinExistence type="predicted"/>
<accession>A0A8B8BGM1</accession>
<feature type="domain" description="B box-type" evidence="3">
    <location>
        <begin position="28"/>
        <end position="64"/>
    </location>
</feature>
<dbReference type="Proteomes" id="UP000694844">
    <property type="component" value="Chromosome 8"/>
</dbReference>
<dbReference type="Pfam" id="PF00643">
    <property type="entry name" value="zf-B_box"/>
    <property type="match status" value="1"/>
</dbReference>
<dbReference type="OrthoDB" id="6128620at2759"/>
<dbReference type="InterPro" id="IPR011042">
    <property type="entry name" value="6-blade_b-propeller_TolB-like"/>
</dbReference>
<dbReference type="GO" id="GO:0008270">
    <property type="term" value="F:zinc ion binding"/>
    <property type="evidence" value="ECO:0007669"/>
    <property type="project" value="UniProtKB-KW"/>
</dbReference>
<evidence type="ECO:0000256" key="1">
    <source>
        <dbReference type="PROSITE-ProRule" id="PRU00024"/>
    </source>
</evidence>
<protein>
    <submittedName>
        <fullName evidence="5">Uncharacterized protein LOC111109963 isoform X1</fullName>
    </submittedName>
</protein>
<evidence type="ECO:0000313" key="5">
    <source>
        <dbReference type="RefSeq" id="XP_022301954.1"/>
    </source>
</evidence>
<dbReference type="AlphaFoldDB" id="A0A8B8BGM1"/>
<dbReference type="SUPFAM" id="SSF57845">
    <property type="entry name" value="B-box zinc-binding domain"/>
    <property type="match status" value="1"/>
</dbReference>
<dbReference type="Gene3D" id="2.120.10.30">
    <property type="entry name" value="TolB, C-terminal domain"/>
    <property type="match status" value="1"/>
</dbReference>
<dbReference type="PANTHER" id="PTHR25462:SF296">
    <property type="entry name" value="MEIOTIC P26, ISOFORM F"/>
    <property type="match status" value="1"/>
</dbReference>
<dbReference type="PANTHER" id="PTHR25462">
    <property type="entry name" value="BONUS, ISOFORM C-RELATED"/>
    <property type="match status" value="1"/>
</dbReference>
<dbReference type="SUPFAM" id="SSF101898">
    <property type="entry name" value="NHL repeat"/>
    <property type="match status" value="1"/>
</dbReference>
<keyword evidence="1" id="KW-0479">Metal-binding</keyword>
<sequence length="527" mass="60431">MYPQNIDRKILHQISVLERQGALNYPKCKTHSEELCTLYCRQCSVPICSVCSYRDHRHQHVIHIFEHLSKMKDCIRTDLQELKYSIYPRYERVAPTVQKANVRKNSEKLSANLKKQREALHKEIDDIFQEMQNKIENMDSKSIAFIDEQESDINHSTAKIEQRISHLTEVLDSNDFDLVFAYKSRNEEFKRMPAPYQVTLPTFTPQMINRKKIYQQFGSLSELCTSREEYEDETKSLDAISLSPVREELMHKPRLISEIQTDYGNQCQLIGISCLHDSELWTCGTDHTIRLYNFEGGLVNRVQILYDSLAGNIAVTLCGELVYTNSFLRCINIVKNAKTLTLVRLLDWMPLFLCSSSSGDILVTMINDIGEAKVVRYSGSTEKQNIQWDDQGQPLYSSGDKKDISENTNLDICVADLEAHAVVVVSSAGKLRFRYTGQSSSSTTPPSASTVQSFRPYCIATDSRGRILTADHIMHCIHITDQNGHFLRFIEICGVYYPRALCVDSRDNLYSFNCMARSKIKKIAYDV</sequence>
<keyword evidence="1" id="KW-0863">Zinc-finger</keyword>
<evidence type="ECO:0000256" key="2">
    <source>
        <dbReference type="SAM" id="Coils"/>
    </source>
</evidence>
<name>A0A8B8BGM1_CRAVI</name>
<dbReference type="KEGG" id="cvn:111109963"/>
<evidence type="ECO:0000313" key="4">
    <source>
        <dbReference type="Proteomes" id="UP000694844"/>
    </source>
</evidence>
<keyword evidence="4" id="KW-1185">Reference proteome</keyword>
<keyword evidence="2" id="KW-0175">Coiled coil</keyword>
<feature type="coiled-coil region" evidence="2">
    <location>
        <begin position="99"/>
        <end position="137"/>
    </location>
</feature>
<dbReference type="Gene3D" id="3.30.160.60">
    <property type="entry name" value="Classic Zinc Finger"/>
    <property type="match status" value="1"/>
</dbReference>
<dbReference type="InterPro" id="IPR000315">
    <property type="entry name" value="Znf_B-box"/>
</dbReference>
<evidence type="ECO:0000259" key="3">
    <source>
        <dbReference type="PROSITE" id="PS50119"/>
    </source>
</evidence>
<dbReference type="GeneID" id="111109963"/>
<dbReference type="GO" id="GO:0061630">
    <property type="term" value="F:ubiquitin protein ligase activity"/>
    <property type="evidence" value="ECO:0007669"/>
    <property type="project" value="TreeGrafter"/>
</dbReference>
<gene>
    <name evidence="5" type="primary">LOC111109963</name>
</gene>
<dbReference type="InterPro" id="IPR047153">
    <property type="entry name" value="TRIM45/56/19-like"/>
</dbReference>
<reference evidence="5" key="1">
    <citation type="submission" date="2025-08" db="UniProtKB">
        <authorList>
            <consortium name="RefSeq"/>
        </authorList>
    </citation>
    <scope>IDENTIFICATION</scope>
    <source>
        <tissue evidence="5">Whole sample</tissue>
    </source>
</reference>
<organism evidence="4 5">
    <name type="scientific">Crassostrea virginica</name>
    <name type="common">Eastern oyster</name>
    <dbReference type="NCBI Taxonomy" id="6565"/>
    <lineage>
        <taxon>Eukaryota</taxon>
        <taxon>Metazoa</taxon>
        <taxon>Spiralia</taxon>
        <taxon>Lophotrochozoa</taxon>
        <taxon>Mollusca</taxon>
        <taxon>Bivalvia</taxon>
        <taxon>Autobranchia</taxon>
        <taxon>Pteriomorphia</taxon>
        <taxon>Ostreida</taxon>
        <taxon>Ostreoidea</taxon>
        <taxon>Ostreidae</taxon>
        <taxon>Crassostrea</taxon>
    </lineage>
</organism>
<dbReference type="RefSeq" id="XP_022301954.1">
    <property type="nucleotide sequence ID" value="XM_022446246.1"/>
</dbReference>
<dbReference type="CDD" id="cd19756">
    <property type="entry name" value="Bbox2"/>
    <property type="match status" value="1"/>
</dbReference>
<dbReference type="PROSITE" id="PS50119">
    <property type="entry name" value="ZF_BBOX"/>
    <property type="match status" value="1"/>
</dbReference>
<keyword evidence="1" id="KW-0862">Zinc</keyword>